<evidence type="ECO:0000313" key="1">
    <source>
        <dbReference type="EMBL" id="JAT18179.1"/>
    </source>
</evidence>
<reference evidence="1" key="1">
    <citation type="submission" date="2015-11" db="EMBL/GenBank/DDBJ databases">
        <title>De novo transcriptome assembly of four potential Pierce s Disease insect vectors from Arizona vineyards.</title>
        <authorList>
            <person name="Tassone E.E."/>
        </authorList>
    </citation>
    <scope>NUCLEOTIDE SEQUENCE</scope>
</reference>
<protein>
    <submittedName>
        <fullName evidence="1">Uncharacterized protein</fullName>
    </submittedName>
</protein>
<sequence length="296" mass="33873">RSIQLCAHVRVGISMFTGGPGERTRIVSSLVIMLTGAVLADSFLSCMGRSCSTPVWQNACGLRSRILARKRQIAFDNEISPDGLRHPSNKPLRRVRTQLRITYNHFRSGKLQRDIGIVYSGVKNLLLKEEFEYDWLPGNQLAWYRQTVKCLDKKSKVEVLLPSLHAALQNFSATFEELKRYSGQSQLSEHQKIFYTRRQLLDDISSQIKKLLCEVETAILNVGLQLPAFLSKEAASAMIWDEHPDHTGGLIQDWGVLAAYQTFLDDWFKIIRRLVGNKSNLPCKSKYKKRRKTIHR</sequence>
<organism evidence="1">
    <name type="scientific">Graphocephala atropunctata</name>
    <dbReference type="NCBI Taxonomy" id="36148"/>
    <lineage>
        <taxon>Eukaryota</taxon>
        <taxon>Metazoa</taxon>
        <taxon>Ecdysozoa</taxon>
        <taxon>Arthropoda</taxon>
        <taxon>Hexapoda</taxon>
        <taxon>Insecta</taxon>
        <taxon>Pterygota</taxon>
        <taxon>Neoptera</taxon>
        <taxon>Paraneoptera</taxon>
        <taxon>Hemiptera</taxon>
        <taxon>Auchenorrhyncha</taxon>
        <taxon>Membracoidea</taxon>
        <taxon>Cicadellidae</taxon>
        <taxon>Cicadellinae</taxon>
        <taxon>Cicadellini</taxon>
        <taxon>Graphocephala</taxon>
    </lineage>
</organism>
<proteinExistence type="predicted"/>
<feature type="non-terminal residue" evidence="1">
    <location>
        <position position="1"/>
    </location>
</feature>
<dbReference type="EMBL" id="GEBQ01021798">
    <property type="protein sequence ID" value="JAT18179.1"/>
    <property type="molecule type" value="Transcribed_RNA"/>
</dbReference>
<feature type="non-terminal residue" evidence="1">
    <location>
        <position position="296"/>
    </location>
</feature>
<accession>A0A1B6L392</accession>
<dbReference type="AlphaFoldDB" id="A0A1B6L392"/>
<gene>
    <name evidence="1" type="ORF">g.53795</name>
</gene>
<name>A0A1B6L392_9HEMI</name>